<dbReference type="PANTHER" id="PTHR31270:SF1">
    <property type="entry name" value="GLUTAMINYL-PEPTIDE CYCLOTRANSFERASE"/>
    <property type="match status" value="1"/>
</dbReference>
<dbReference type="Pfam" id="PF05096">
    <property type="entry name" value="Glu_cyclase_2"/>
    <property type="match status" value="1"/>
</dbReference>
<keyword evidence="2" id="KW-0808">Transferase</keyword>
<evidence type="ECO:0000256" key="1">
    <source>
        <dbReference type="SAM" id="SignalP"/>
    </source>
</evidence>
<keyword evidence="1" id="KW-0732">Signal</keyword>
<dbReference type="AlphaFoldDB" id="A0A1G6BCT5"/>
<name>A0A1G6BCT5_9BACT</name>
<dbReference type="STRING" id="617002.SAMN05660653_00903"/>
<dbReference type="RefSeq" id="WP_092117706.1">
    <property type="nucleotide sequence ID" value="NZ_FMXO01000004.1"/>
</dbReference>
<dbReference type="InterPro" id="IPR015943">
    <property type="entry name" value="WD40/YVTN_repeat-like_dom_sf"/>
</dbReference>
<dbReference type="SUPFAM" id="SSF50969">
    <property type="entry name" value="YVTN repeat-like/Quinoprotein amine dehydrogenase"/>
    <property type="match status" value="1"/>
</dbReference>
<dbReference type="OrthoDB" id="9783700at2"/>
<keyword evidence="3" id="KW-1185">Reference proteome</keyword>
<gene>
    <name evidence="2" type="ORF">SAMN05660653_00903</name>
</gene>
<dbReference type="InterPro" id="IPR011044">
    <property type="entry name" value="Quino_amine_DH_bsu"/>
</dbReference>
<reference evidence="2 3" key="1">
    <citation type="submission" date="2016-10" db="EMBL/GenBank/DDBJ databases">
        <authorList>
            <person name="de Groot N.N."/>
        </authorList>
    </citation>
    <scope>NUCLEOTIDE SEQUENCE [LARGE SCALE GENOMIC DNA]</scope>
    <source>
        <strain evidence="2 3">ASO4-2</strain>
    </source>
</reference>
<protein>
    <submittedName>
        <fullName evidence="2">Glutamine cyclotransferase</fullName>
    </submittedName>
</protein>
<dbReference type="PANTHER" id="PTHR31270">
    <property type="entry name" value="GLUTAMINYL-PEPTIDE CYCLOTRANSFERASE"/>
    <property type="match status" value="1"/>
</dbReference>
<feature type="chain" id="PRO_5011551364" evidence="1">
    <location>
        <begin position="21"/>
        <end position="271"/>
    </location>
</feature>
<dbReference type="GO" id="GO:0016603">
    <property type="term" value="F:glutaminyl-peptide cyclotransferase activity"/>
    <property type="evidence" value="ECO:0007669"/>
    <property type="project" value="InterPro"/>
</dbReference>
<dbReference type="Gene3D" id="2.130.10.10">
    <property type="entry name" value="YVTN repeat-like/Quinoprotein amine dehydrogenase"/>
    <property type="match status" value="1"/>
</dbReference>
<dbReference type="InterPro" id="IPR007788">
    <property type="entry name" value="QCT"/>
</dbReference>
<proteinExistence type="predicted"/>
<accession>A0A1G6BCT5</accession>
<dbReference type="EMBL" id="FMXO01000004">
    <property type="protein sequence ID" value="SDB18440.1"/>
    <property type="molecule type" value="Genomic_DNA"/>
</dbReference>
<organism evidence="2 3">
    <name type="scientific">Desulfonatronum thiosulfatophilum</name>
    <dbReference type="NCBI Taxonomy" id="617002"/>
    <lineage>
        <taxon>Bacteria</taxon>
        <taxon>Pseudomonadati</taxon>
        <taxon>Thermodesulfobacteriota</taxon>
        <taxon>Desulfovibrionia</taxon>
        <taxon>Desulfovibrionales</taxon>
        <taxon>Desulfonatronaceae</taxon>
        <taxon>Desulfonatronum</taxon>
    </lineage>
</organism>
<evidence type="ECO:0000313" key="2">
    <source>
        <dbReference type="EMBL" id="SDB18440.1"/>
    </source>
</evidence>
<dbReference type="Proteomes" id="UP000198771">
    <property type="component" value="Unassembled WGS sequence"/>
</dbReference>
<sequence length="271" mass="30683">MRRRQFLTMAAGLAARAVTAGCFGTTFLAPPVLHARQDFPAPRQETYRVINTYPHDPKAFTQGLFFHEGRLYESTGGWGSSSLRKVELETGRVLRIHHLPARYFGEGLALWQNRLIQVTWKSGTGFVYDLETFEQLETFSYPGEGWGLTQDDQGLILSDGSNILRRLDPTTFQETGRIAVHYEGRPMRGLNELEYIEGEVWAKVFPTEDMVRIDPQTGHVLSRVVLTGILGPRRLPHDAVPNGIAYDAATQRIFVTGKLWPVLFEIRVIPR</sequence>
<evidence type="ECO:0000313" key="3">
    <source>
        <dbReference type="Proteomes" id="UP000198771"/>
    </source>
</evidence>
<feature type="signal peptide" evidence="1">
    <location>
        <begin position="1"/>
        <end position="20"/>
    </location>
</feature>